<dbReference type="EMBL" id="JABANM010010274">
    <property type="protein sequence ID" value="KAF4739620.1"/>
    <property type="molecule type" value="Genomic_DNA"/>
</dbReference>
<dbReference type="PANTHER" id="PTHR12570:SF9">
    <property type="entry name" value="MAGNESIUM TRANSPORTER NIPA8-RELATED"/>
    <property type="match status" value="1"/>
</dbReference>
<feature type="non-terminal residue" evidence="6">
    <location>
        <position position="1"/>
    </location>
</feature>
<organism evidence="6 7">
    <name type="scientific">Perkinsus olseni</name>
    <name type="common">Perkinsus atlanticus</name>
    <dbReference type="NCBI Taxonomy" id="32597"/>
    <lineage>
        <taxon>Eukaryota</taxon>
        <taxon>Sar</taxon>
        <taxon>Alveolata</taxon>
        <taxon>Perkinsozoa</taxon>
        <taxon>Perkinsea</taxon>
        <taxon>Perkinsida</taxon>
        <taxon>Perkinsidae</taxon>
        <taxon>Perkinsus</taxon>
    </lineage>
</organism>
<feature type="transmembrane region" description="Helical" evidence="5">
    <location>
        <begin position="271"/>
        <end position="291"/>
    </location>
</feature>
<comment type="subcellular location">
    <subcellularLocation>
        <location evidence="1">Membrane</location>
        <topology evidence="1">Multi-pass membrane protein</topology>
    </subcellularLocation>
</comment>
<evidence type="ECO:0000313" key="7">
    <source>
        <dbReference type="Proteomes" id="UP000574390"/>
    </source>
</evidence>
<evidence type="ECO:0000256" key="3">
    <source>
        <dbReference type="ARBA" id="ARBA00022989"/>
    </source>
</evidence>
<feature type="transmembrane region" description="Helical" evidence="5">
    <location>
        <begin position="468"/>
        <end position="488"/>
    </location>
</feature>
<accession>A0A7J6T5C5</accession>
<sequence length="554" mass="58480">TLWFLPVYYSVAAVLQAVVAGIYFEEFRHLGARPMVLVGLGGVMNVAAVWMLLRTAPDDDEGLQMERTRICLTARLPDLYMEEDGGGDRATSQWPGTASSLTAASLFKLAGLHLAEISPASTLRLGRERRPYMVGSEEGDSSIWSWSAAGSEAAAPSAGGERPEVCLMPSGIDWDGLEGETKASGGASVPSARAKAAAKASESSRWGFPSRFSRTREASSTSRAAAAYGAVDSSEKSPCRAACVVINLGMILQKRSVKVSRSGRPPYLQPLWVGGFTVFLLGQILSLWSLSMAPQSMLSSLGSSSLVSNSILAPILLGEKHTAVSLYSTGILLAGSLLVVSCSSHVSQEFTPASLIDLFSRPQFLALSGGILALLAYLGCRRIRTGQLESVYFGTLSALLGALSVLFAKCVSILVLGGRSDGPWEDSQSSATAVRVGYAALVVLNVTFSVLSVYVMNLGIIRYRALEILPVYYSLAVVFQTVTGGVLFQEFVHLSSQQCLGLAFGVLLTCVGVQTLATGAESTEAEVAAFLPSVGLQEWEVGVGLCLAACVISN</sequence>
<keyword evidence="4 5" id="KW-0472">Membrane</keyword>
<protein>
    <submittedName>
        <fullName evidence="6">NIPA-like protein 3</fullName>
    </submittedName>
</protein>
<reference evidence="6 7" key="1">
    <citation type="submission" date="2020-04" db="EMBL/GenBank/DDBJ databases">
        <title>Perkinsus olseni comparative genomics.</title>
        <authorList>
            <person name="Bogema D.R."/>
        </authorList>
    </citation>
    <scope>NUCLEOTIDE SEQUENCE [LARGE SCALE GENOMIC DNA]</scope>
    <source>
        <strain evidence="6">ATCC PRA-205</strain>
    </source>
</reference>
<feature type="non-terminal residue" evidence="6">
    <location>
        <position position="554"/>
    </location>
</feature>
<dbReference type="SUPFAM" id="SSF103481">
    <property type="entry name" value="Multidrug resistance efflux transporter EmrE"/>
    <property type="match status" value="1"/>
</dbReference>
<dbReference type="InterPro" id="IPR008521">
    <property type="entry name" value="Mg_trans_NIPA"/>
</dbReference>
<dbReference type="Pfam" id="PF05653">
    <property type="entry name" value="Mg_trans_NIPA"/>
    <property type="match status" value="1"/>
</dbReference>
<comment type="caution">
    <text evidence="6">The sequence shown here is derived from an EMBL/GenBank/DDBJ whole genome shotgun (WGS) entry which is preliminary data.</text>
</comment>
<evidence type="ECO:0000256" key="5">
    <source>
        <dbReference type="SAM" id="Phobius"/>
    </source>
</evidence>
<dbReference type="Proteomes" id="UP000574390">
    <property type="component" value="Unassembled WGS sequence"/>
</dbReference>
<evidence type="ECO:0000256" key="2">
    <source>
        <dbReference type="ARBA" id="ARBA00022692"/>
    </source>
</evidence>
<dbReference type="InterPro" id="IPR037185">
    <property type="entry name" value="EmrE-like"/>
</dbReference>
<evidence type="ECO:0000256" key="1">
    <source>
        <dbReference type="ARBA" id="ARBA00004141"/>
    </source>
</evidence>
<proteinExistence type="predicted"/>
<feature type="transmembrane region" description="Helical" evidence="5">
    <location>
        <begin position="6"/>
        <end position="24"/>
    </location>
</feature>
<feature type="transmembrane region" description="Helical" evidence="5">
    <location>
        <begin position="324"/>
        <end position="346"/>
    </location>
</feature>
<feature type="transmembrane region" description="Helical" evidence="5">
    <location>
        <begin position="391"/>
        <end position="416"/>
    </location>
</feature>
<feature type="transmembrane region" description="Helical" evidence="5">
    <location>
        <begin position="358"/>
        <end position="379"/>
    </location>
</feature>
<keyword evidence="2 5" id="KW-0812">Transmembrane</keyword>
<feature type="transmembrane region" description="Helical" evidence="5">
    <location>
        <begin position="297"/>
        <end position="317"/>
    </location>
</feature>
<feature type="transmembrane region" description="Helical" evidence="5">
    <location>
        <begin position="436"/>
        <end position="456"/>
    </location>
</feature>
<evidence type="ECO:0000256" key="4">
    <source>
        <dbReference type="ARBA" id="ARBA00023136"/>
    </source>
</evidence>
<dbReference type="AlphaFoldDB" id="A0A7J6T5C5"/>
<name>A0A7J6T5C5_PEROL</name>
<gene>
    <name evidence="6" type="primary">NIPAL3_9</name>
    <name evidence="6" type="ORF">FOZ62_030241</name>
</gene>
<dbReference type="GO" id="GO:0015095">
    <property type="term" value="F:magnesium ion transmembrane transporter activity"/>
    <property type="evidence" value="ECO:0007669"/>
    <property type="project" value="InterPro"/>
</dbReference>
<dbReference type="GO" id="GO:0016020">
    <property type="term" value="C:membrane"/>
    <property type="evidence" value="ECO:0007669"/>
    <property type="project" value="UniProtKB-SubCell"/>
</dbReference>
<keyword evidence="3 5" id="KW-1133">Transmembrane helix</keyword>
<dbReference type="PANTHER" id="PTHR12570">
    <property type="match status" value="1"/>
</dbReference>
<evidence type="ECO:0000313" key="6">
    <source>
        <dbReference type="EMBL" id="KAF4739620.1"/>
    </source>
</evidence>
<feature type="transmembrane region" description="Helical" evidence="5">
    <location>
        <begin position="36"/>
        <end position="53"/>
    </location>
</feature>